<keyword evidence="3" id="KW-1185">Reference proteome</keyword>
<feature type="compositionally biased region" description="Polar residues" evidence="1">
    <location>
        <begin position="227"/>
        <end position="237"/>
    </location>
</feature>
<comment type="caution">
    <text evidence="2">The sequence shown here is derived from an EMBL/GenBank/DDBJ whole genome shotgun (WGS) entry which is preliminary data.</text>
</comment>
<name>A0A9N9LT53_9HELO</name>
<feature type="region of interest" description="Disordered" evidence="1">
    <location>
        <begin position="32"/>
        <end position="63"/>
    </location>
</feature>
<feature type="compositionally biased region" description="Polar residues" evidence="1">
    <location>
        <begin position="97"/>
        <end position="111"/>
    </location>
</feature>
<dbReference type="OrthoDB" id="10321640at2759"/>
<evidence type="ECO:0000256" key="1">
    <source>
        <dbReference type="SAM" id="MobiDB-lite"/>
    </source>
</evidence>
<evidence type="ECO:0000313" key="3">
    <source>
        <dbReference type="Proteomes" id="UP000701801"/>
    </source>
</evidence>
<protein>
    <submittedName>
        <fullName evidence="2">Uncharacterized protein</fullName>
    </submittedName>
</protein>
<gene>
    <name evidence="2" type="ORF">HYALB_00000754</name>
</gene>
<feature type="region of interest" description="Disordered" evidence="1">
    <location>
        <begin position="226"/>
        <end position="255"/>
    </location>
</feature>
<feature type="region of interest" description="Disordered" evidence="1">
    <location>
        <begin position="79"/>
        <end position="126"/>
    </location>
</feature>
<feature type="compositionally biased region" description="Low complexity" evidence="1">
    <location>
        <begin position="172"/>
        <end position="206"/>
    </location>
</feature>
<feature type="compositionally biased region" description="Polar residues" evidence="1">
    <location>
        <begin position="161"/>
        <end position="170"/>
    </location>
</feature>
<organism evidence="2 3">
    <name type="scientific">Hymenoscyphus albidus</name>
    <dbReference type="NCBI Taxonomy" id="595503"/>
    <lineage>
        <taxon>Eukaryota</taxon>
        <taxon>Fungi</taxon>
        <taxon>Dikarya</taxon>
        <taxon>Ascomycota</taxon>
        <taxon>Pezizomycotina</taxon>
        <taxon>Leotiomycetes</taxon>
        <taxon>Helotiales</taxon>
        <taxon>Helotiaceae</taxon>
        <taxon>Hymenoscyphus</taxon>
    </lineage>
</organism>
<accession>A0A9N9LT53</accession>
<dbReference type="EMBL" id="CAJVRM010000240">
    <property type="protein sequence ID" value="CAG8978082.1"/>
    <property type="molecule type" value="Genomic_DNA"/>
</dbReference>
<evidence type="ECO:0000313" key="2">
    <source>
        <dbReference type="EMBL" id="CAG8978082.1"/>
    </source>
</evidence>
<sequence length="285" mass="30586">MQRDNHSLDSLEEVLAIIGQDEDEEAYFASVLDDLPPTDVEDVPADQNTSNETTEARSFAGGELPVAAAEASVDLSGGFIAQTPPFLGHDSSAAGENLSQTPPQPAPTGSNEYGMDMGAPPGQPGEVLMDLWGRPYLAPVFRSGASMAHPGQSRLPEVPSHGTSFGNMFSQAPPLASSSRAPAPAPAAAPADLPAESPRASAAPVVPAGTPYRKVEVTDWELRQIRPSYTNAPQSSIFDEGQKPPKARGRQNVDRTKRLVRLTEEEYEDLCVRVRQNPKSYRKRK</sequence>
<dbReference type="Proteomes" id="UP000701801">
    <property type="component" value="Unassembled WGS sequence"/>
</dbReference>
<dbReference type="AlphaFoldDB" id="A0A9N9LT53"/>
<proteinExistence type="predicted"/>
<feature type="region of interest" description="Disordered" evidence="1">
    <location>
        <begin position="148"/>
        <end position="206"/>
    </location>
</feature>
<reference evidence="2" key="1">
    <citation type="submission" date="2021-07" db="EMBL/GenBank/DDBJ databases">
        <authorList>
            <person name="Durling M."/>
        </authorList>
    </citation>
    <scope>NUCLEOTIDE SEQUENCE</scope>
</reference>